<evidence type="ECO:0000256" key="7">
    <source>
        <dbReference type="ARBA" id="ARBA00023163"/>
    </source>
</evidence>
<dbReference type="Pfam" id="PF00096">
    <property type="entry name" value="zf-C2H2"/>
    <property type="match status" value="2"/>
</dbReference>
<feature type="compositionally biased region" description="Polar residues" evidence="10">
    <location>
        <begin position="405"/>
        <end position="419"/>
    </location>
</feature>
<name>A0A8J2N7Y5_9PLEO</name>
<dbReference type="SUPFAM" id="SSF57667">
    <property type="entry name" value="beta-beta-alpha zinc fingers"/>
    <property type="match status" value="1"/>
</dbReference>
<dbReference type="RefSeq" id="XP_043171492.1">
    <property type="nucleotide sequence ID" value="XM_043315557.1"/>
</dbReference>
<organism evidence="12 13">
    <name type="scientific">Alternaria atra</name>
    <dbReference type="NCBI Taxonomy" id="119953"/>
    <lineage>
        <taxon>Eukaryota</taxon>
        <taxon>Fungi</taxon>
        <taxon>Dikarya</taxon>
        <taxon>Ascomycota</taxon>
        <taxon>Pezizomycotina</taxon>
        <taxon>Dothideomycetes</taxon>
        <taxon>Pleosporomycetidae</taxon>
        <taxon>Pleosporales</taxon>
        <taxon>Pleosporineae</taxon>
        <taxon>Pleosporaceae</taxon>
        <taxon>Alternaria</taxon>
        <taxon>Alternaria sect. Ulocladioides</taxon>
    </lineage>
</organism>
<dbReference type="PROSITE" id="PS00028">
    <property type="entry name" value="ZINC_FINGER_C2H2_1"/>
    <property type="match status" value="2"/>
</dbReference>
<dbReference type="OrthoDB" id="654211at2759"/>
<keyword evidence="8" id="KW-0539">Nucleus</keyword>
<keyword evidence="6" id="KW-0805">Transcription regulation</keyword>
<keyword evidence="13" id="KW-1185">Reference proteome</keyword>
<dbReference type="AlphaFoldDB" id="A0A8J2N7Y5"/>
<evidence type="ECO:0000313" key="13">
    <source>
        <dbReference type="Proteomes" id="UP000676310"/>
    </source>
</evidence>
<evidence type="ECO:0000256" key="2">
    <source>
        <dbReference type="ARBA" id="ARBA00022723"/>
    </source>
</evidence>
<feature type="region of interest" description="Disordered" evidence="10">
    <location>
        <begin position="376"/>
        <end position="460"/>
    </location>
</feature>
<evidence type="ECO:0000256" key="5">
    <source>
        <dbReference type="ARBA" id="ARBA00022833"/>
    </source>
</evidence>
<dbReference type="GeneID" id="67019982"/>
<dbReference type="PANTHER" id="PTHR24376">
    <property type="entry name" value="ZINC FINGER PROTEIN"/>
    <property type="match status" value="1"/>
</dbReference>
<proteinExistence type="predicted"/>
<reference evidence="12" key="1">
    <citation type="submission" date="2021-05" db="EMBL/GenBank/DDBJ databases">
        <authorList>
            <person name="Stam R."/>
        </authorList>
    </citation>
    <scope>NUCLEOTIDE SEQUENCE</scope>
    <source>
        <strain evidence="12">CS162</strain>
    </source>
</reference>
<keyword evidence="2" id="KW-0479">Metal-binding</keyword>
<keyword evidence="7" id="KW-0804">Transcription</keyword>
<dbReference type="Proteomes" id="UP000676310">
    <property type="component" value="Unassembled WGS sequence"/>
</dbReference>
<evidence type="ECO:0000256" key="9">
    <source>
        <dbReference type="PROSITE-ProRule" id="PRU00042"/>
    </source>
</evidence>
<accession>A0A8J2N7Y5</accession>
<dbReference type="EMBL" id="CAJRGZ010000022">
    <property type="protein sequence ID" value="CAG5175023.1"/>
    <property type="molecule type" value="Genomic_DNA"/>
</dbReference>
<dbReference type="GO" id="GO:0000978">
    <property type="term" value="F:RNA polymerase II cis-regulatory region sequence-specific DNA binding"/>
    <property type="evidence" value="ECO:0007669"/>
    <property type="project" value="TreeGrafter"/>
</dbReference>
<feature type="region of interest" description="Disordered" evidence="10">
    <location>
        <begin position="557"/>
        <end position="586"/>
    </location>
</feature>
<evidence type="ECO:0000256" key="8">
    <source>
        <dbReference type="ARBA" id="ARBA00023242"/>
    </source>
</evidence>
<dbReference type="PANTHER" id="PTHR24376:SF235">
    <property type="entry name" value="C2H2-TYPE DOMAIN-CONTAINING PROTEIN"/>
    <property type="match status" value="1"/>
</dbReference>
<dbReference type="Gene3D" id="3.30.160.60">
    <property type="entry name" value="Classic Zinc Finger"/>
    <property type="match status" value="2"/>
</dbReference>
<dbReference type="GO" id="GO:0001228">
    <property type="term" value="F:DNA-binding transcription activator activity, RNA polymerase II-specific"/>
    <property type="evidence" value="ECO:0007669"/>
    <property type="project" value="TreeGrafter"/>
</dbReference>
<dbReference type="FunFam" id="3.30.160.60:FF:000141">
    <property type="entry name" value="C2H2 zinc finger protein"/>
    <property type="match status" value="1"/>
</dbReference>
<protein>
    <recommendedName>
        <fullName evidence="11">C2H2-type domain-containing protein</fullName>
    </recommendedName>
</protein>
<keyword evidence="4 9" id="KW-0863">Zinc-finger</keyword>
<dbReference type="InterPro" id="IPR036236">
    <property type="entry name" value="Znf_C2H2_sf"/>
</dbReference>
<comment type="subcellular location">
    <subcellularLocation>
        <location evidence="1">Nucleus</location>
    </subcellularLocation>
</comment>
<feature type="compositionally biased region" description="Low complexity" evidence="10">
    <location>
        <begin position="420"/>
        <end position="432"/>
    </location>
</feature>
<feature type="domain" description="C2H2-type" evidence="11">
    <location>
        <begin position="466"/>
        <end position="494"/>
    </location>
</feature>
<dbReference type="GO" id="GO:0005634">
    <property type="term" value="C:nucleus"/>
    <property type="evidence" value="ECO:0007669"/>
    <property type="project" value="UniProtKB-SubCell"/>
</dbReference>
<feature type="compositionally biased region" description="Low complexity" evidence="10">
    <location>
        <begin position="562"/>
        <end position="578"/>
    </location>
</feature>
<comment type="caution">
    <text evidence="12">The sequence shown here is derived from an EMBL/GenBank/DDBJ whole genome shotgun (WGS) entry which is preliminary data.</text>
</comment>
<evidence type="ECO:0000256" key="6">
    <source>
        <dbReference type="ARBA" id="ARBA00023015"/>
    </source>
</evidence>
<keyword evidence="3" id="KW-0677">Repeat</keyword>
<feature type="domain" description="C2H2-type" evidence="11">
    <location>
        <begin position="495"/>
        <end position="517"/>
    </location>
</feature>
<evidence type="ECO:0000259" key="11">
    <source>
        <dbReference type="PROSITE" id="PS50157"/>
    </source>
</evidence>
<dbReference type="InterPro" id="IPR013087">
    <property type="entry name" value="Znf_C2H2_type"/>
</dbReference>
<dbReference type="PROSITE" id="PS50157">
    <property type="entry name" value="ZINC_FINGER_C2H2_2"/>
    <property type="match status" value="2"/>
</dbReference>
<dbReference type="SMART" id="SM00355">
    <property type="entry name" value="ZnF_C2H2"/>
    <property type="match status" value="2"/>
</dbReference>
<evidence type="ECO:0000313" key="12">
    <source>
        <dbReference type="EMBL" id="CAG5175023.1"/>
    </source>
</evidence>
<gene>
    <name evidence="12" type="ORF">ALTATR162_LOCUS7929</name>
</gene>
<evidence type="ECO:0000256" key="3">
    <source>
        <dbReference type="ARBA" id="ARBA00022737"/>
    </source>
</evidence>
<dbReference type="FunFam" id="3.30.160.60:FF:000757">
    <property type="entry name" value="Transcription factor Msn2p"/>
    <property type="match status" value="1"/>
</dbReference>
<evidence type="ECO:0000256" key="1">
    <source>
        <dbReference type="ARBA" id="ARBA00004123"/>
    </source>
</evidence>
<evidence type="ECO:0000256" key="4">
    <source>
        <dbReference type="ARBA" id="ARBA00022771"/>
    </source>
</evidence>
<sequence length="586" mass="64783">MDGSYPIHPTQAMQSPFFYYNPDPQGENTRQHGHFTPHPSGQATFQAQNMYYQRPTSACSQMSYPQTAYANQMLTPVASPQPMYQKPTILIQPQDSPYLHPIDTDYSFSPATPPLSSCGSNTSSPPSTYDVLPTPLHDMFSAEGIEGVKQGCEGEVFSELLSAGLEWRSASPPMTPGMYFLLLISSCLMQAMSLLWLRVDKLSRECVDGVANSFKFTSSLRRLARGLTFCLQLHAPRSPHHHHQYPALHLLKPRTTSATPRDLTVSATTELPIVTLCPGDEEHKVVLKGETAQVDSFESAQSFNITGLPTFEPLFELDCEDDFTGLVNFSTDSVHFLGNKRQRTDLGAFSPEEDFLSDESFTDFEEELVHGLPLTPAASDFDMSAAPKRRTVKKARSEFSETESDYQGKQQTSGDDNTMSGASSQQESGQAENAVGSSSDEHATPVAPTSRRGRKQSLTDDPSKTFVCTLCSRRFRRQEHLKRHYRSLHTHDKPFECTDCGKKFSRSDNLSQHQRTHGTGAVSLEVMGSDFHHSDMQHGQSGAFGAQAPSTMGEILYNAAAEISTSSSDGSENESSPSQKKRKRNE</sequence>
<evidence type="ECO:0000256" key="10">
    <source>
        <dbReference type="SAM" id="MobiDB-lite"/>
    </source>
</evidence>
<dbReference type="GO" id="GO:0008270">
    <property type="term" value="F:zinc ion binding"/>
    <property type="evidence" value="ECO:0007669"/>
    <property type="project" value="UniProtKB-KW"/>
</dbReference>
<keyword evidence="5" id="KW-0862">Zinc</keyword>